<evidence type="ECO:0000256" key="3">
    <source>
        <dbReference type="ARBA" id="ARBA00023125"/>
    </source>
</evidence>
<dbReference type="Proteomes" id="UP000544872">
    <property type="component" value="Unassembled WGS sequence"/>
</dbReference>
<keyword evidence="2" id="KW-0805">Transcription regulation</keyword>
<comment type="caution">
    <text evidence="6">The sequence shown here is derived from an EMBL/GenBank/DDBJ whole genome shotgun (WGS) entry which is preliminary data.</text>
</comment>
<keyword evidence="4" id="KW-0804">Transcription</keyword>
<dbReference type="EMBL" id="JACIIX010000001">
    <property type="protein sequence ID" value="MBB6208987.1"/>
    <property type="molecule type" value="Genomic_DNA"/>
</dbReference>
<dbReference type="Pfam" id="PF03466">
    <property type="entry name" value="LysR_substrate"/>
    <property type="match status" value="1"/>
</dbReference>
<sequence length="306" mass="32997">MRDLDTALLRTFVSVADSGGFTRAGGRVNRTQSTVSQQIRRLEDLLGSRLLDRNAHGVTLTAQGECLLGYARRILQLNDEAVGVFTLPRVETVRIGVTEDFAVEDLPALLMAVQAEMPDVQLEMRTDLSVVLAADVEQGALDIALYKSLTVPPRSSGLYTDWLVWAAPKVRFPEREPVFPLVAFRQGCIYRNHAVQVLEEQGRRWRVAYTSENVSGVLAAIRAGFGVGVLSASAVPADLRALGPESGLPPLPTAHLVLQARRSAAGGPLGKGAQRMLALLKSHLDERDRRGLLLHPGPAGAMAVAG</sequence>
<gene>
    <name evidence="6" type="ORF">FHS48_000368</name>
</gene>
<keyword evidence="3 6" id="KW-0238">DNA-binding</keyword>
<reference evidence="6 7" key="1">
    <citation type="submission" date="2020-08" db="EMBL/GenBank/DDBJ databases">
        <title>Genomic Encyclopedia of Type Strains, Phase IV (KMG-IV): sequencing the most valuable type-strain genomes for metagenomic binning, comparative biology and taxonomic classification.</title>
        <authorList>
            <person name="Goeker M."/>
        </authorList>
    </citation>
    <scope>NUCLEOTIDE SEQUENCE [LARGE SCALE GENOMIC DNA]</scope>
    <source>
        <strain evidence="6 7">DSM 11590</strain>
    </source>
</reference>
<dbReference type="AlphaFoldDB" id="A0A7W9ZCL7"/>
<dbReference type="Gene3D" id="3.40.190.10">
    <property type="entry name" value="Periplasmic binding protein-like II"/>
    <property type="match status" value="2"/>
</dbReference>
<dbReference type="PANTHER" id="PTHR30579:SF7">
    <property type="entry name" value="HTH-TYPE TRANSCRIPTIONAL REGULATOR LRHA-RELATED"/>
    <property type="match status" value="1"/>
</dbReference>
<evidence type="ECO:0000313" key="6">
    <source>
        <dbReference type="EMBL" id="MBB6208987.1"/>
    </source>
</evidence>
<dbReference type="GO" id="GO:0003700">
    <property type="term" value="F:DNA-binding transcription factor activity"/>
    <property type="evidence" value="ECO:0007669"/>
    <property type="project" value="InterPro"/>
</dbReference>
<feature type="domain" description="HTH lysR-type" evidence="5">
    <location>
        <begin position="4"/>
        <end position="61"/>
    </location>
</feature>
<dbReference type="PROSITE" id="PS50931">
    <property type="entry name" value="HTH_LYSR"/>
    <property type="match status" value="1"/>
</dbReference>
<evidence type="ECO:0000259" key="5">
    <source>
        <dbReference type="PROSITE" id="PS50931"/>
    </source>
</evidence>
<accession>A0A7W9ZCL7</accession>
<evidence type="ECO:0000313" key="7">
    <source>
        <dbReference type="Proteomes" id="UP000544872"/>
    </source>
</evidence>
<proteinExistence type="inferred from homology"/>
<dbReference type="FunFam" id="1.10.10.10:FF:000001">
    <property type="entry name" value="LysR family transcriptional regulator"/>
    <property type="match status" value="1"/>
</dbReference>
<keyword evidence="7" id="KW-1185">Reference proteome</keyword>
<dbReference type="PANTHER" id="PTHR30579">
    <property type="entry name" value="TRANSCRIPTIONAL REGULATOR"/>
    <property type="match status" value="1"/>
</dbReference>
<dbReference type="Pfam" id="PF00126">
    <property type="entry name" value="HTH_1"/>
    <property type="match status" value="1"/>
</dbReference>
<organism evidence="6 7">
    <name type="scientific">Novispirillum itersonii</name>
    <name type="common">Aquaspirillum itersonii</name>
    <dbReference type="NCBI Taxonomy" id="189"/>
    <lineage>
        <taxon>Bacteria</taxon>
        <taxon>Pseudomonadati</taxon>
        <taxon>Pseudomonadota</taxon>
        <taxon>Alphaproteobacteria</taxon>
        <taxon>Rhodospirillales</taxon>
        <taxon>Novispirillaceae</taxon>
        <taxon>Novispirillum</taxon>
    </lineage>
</organism>
<dbReference type="SUPFAM" id="SSF46785">
    <property type="entry name" value="Winged helix' DNA-binding domain"/>
    <property type="match status" value="1"/>
</dbReference>
<dbReference type="SUPFAM" id="SSF53850">
    <property type="entry name" value="Periplasmic binding protein-like II"/>
    <property type="match status" value="1"/>
</dbReference>
<dbReference type="InterPro" id="IPR005119">
    <property type="entry name" value="LysR_subst-bd"/>
</dbReference>
<dbReference type="InterPro" id="IPR050176">
    <property type="entry name" value="LTTR"/>
</dbReference>
<dbReference type="InterPro" id="IPR036390">
    <property type="entry name" value="WH_DNA-bd_sf"/>
</dbReference>
<protein>
    <submittedName>
        <fullName evidence="6">DNA-binding transcriptional LysR family regulator</fullName>
    </submittedName>
</protein>
<name>A0A7W9ZCL7_NOVIT</name>
<dbReference type="InterPro" id="IPR000847">
    <property type="entry name" value="LysR_HTH_N"/>
</dbReference>
<evidence type="ECO:0000256" key="1">
    <source>
        <dbReference type="ARBA" id="ARBA00009437"/>
    </source>
</evidence>
<dbReference type="PRINTS" id="PR00039">
    <property type="entry name" value="HTHLYSR"/>
</dbReference>
<dbReference type="Gene3D" id="1.10.10.10">
    <property type="entry name" value="Winged helix-like DNA-binding domain superfamily/Winged helix DNA-binding domain"/>
    <property type="match status" value="1"/>
</dbReference>
<dbReference type="InterPro" id="IPR036388">
    <property type="entry name" value="WH-like_DNA-bd_sf"/>
</dbReference>
<dbReference type="GO" id="GO:0003677">
    <property type="term" value="F:DNA binding"/>
    <property type="evidence" value="ECO:0007669"/>
    <property type="project" value="UniProtKB-KW"/>
</dbReference>
<dbReference type="RefSeq" id="WP_184260693.1">
    <property type="nucleotide sequence ID" value="NZ_JACIIX010000001.1"/>
</dbReference>
<evidence type="ECO:0000256" key="4">
    <source>
        <dbReference type="ARBA" id="ARBA00023163"/>
    </source>
</evidence>
<comment type="similarity">
    <text evidence="1">Belongs to the LysR transcriptional regulatory family.</text>
</comment>
<evidence type="ECO:0000256" key="2">
    <source>
        <dbReference type="ARBA" id="ARBA00023015"/>
    </source>
</evidence>